<protein>
    <submittedName>
        <fullName evidence="2">Membrane protein</fullName>
    </submittedName>
</protein>
<accession>A0A9W6ESN5</accession>
<evidence type="ECO:0000313" key="2">
    <source>
        <dbReference type="EMBL" id="GLB46523.1"/>
    </source>
</evidence>
<keyword evidence="3" id="KW-1185">Reference proteome</keyword>
<gene>
    <name evidence="2" type="ORF">WR164_05020</name>
</gene>
<keyword evidence="1" id="KW-1133">Transmembrane helix</keyword>
<feature type="transmembrane region" description="Helical" evidence="1">
    <location>
        <begin position="335"/>
        <end position="360"/>
    </location>
</feature>
<feature type="transmembrane region" description="Helical" evidence="1">
    <location>
        <begin position="172"/>
        <end position="192"/>
    </location>
</feature>
<feature type="transmembrane region" description="Helical" evidence="1">
    <location>
        <begin position="146"/>
        <end position="166"/>
    </location>
</feature>
<reference evidence="2" key="1">
    <citation type="submission" date="2022-07" db="EMBL/GenBank/DDBJ databases">
        <authorList>
            <person name="Kouya T."/>
            <person name="Ishiyama Y."/>
        </authorList>
    </citation>
    <scope>NUCLEOTIDE SEQUENCE</scope>
    <source>
        <strain evidence="2">WR16-4</strain>
    </source>
</reference>
<dbReference type="Proteomes" id="UP001144204">
    <property type="component" value="Unassembled WGS sequence"/>
</dbReference>
<dbReference type="InterPro" id="IPR012507">
    <property type="entry name" value="YibE_F"/>
</dbReference>
<dbReference type="PANTHER" id="PTHR41771:SF1">
    <property type="entry name" value="MEMBRANE PROTEIN"/>
    <property type="match status" value="1"/>
</dbReference>
<reference evidence="2" key="2">
    <citation type="journal article" date="2023" name="PLoS ONE">
        <title>Philodulcilactobacillus myokoensis gen. nov., sp. nov., a fructophilic, acidophilic, and agar-phobic lactic acid bacterium isolated from fermented vegetable extracts.</title>
        <authorList>
            <person name="Kouya T."/>
            <person name="Ishiyama Y."/>
            <person name="Ohashi S."/>
            <person name="Kumakubo R."/>
            <person name="Yamazaki T."/>
            <person name="Otaki T."/>
        </authorList>
    </citation>
    <scope>NUCLEOTIDE SEQUENCE</scope>
    <source>
        <strain evidence="2">WR16-4</strain>
    </source>
</reference>
<feature type="transmembrane region" description="Helical" evidence="1">
    <location>
        <begin position="199"/>
        <end position="223"/>
    </location>
</feature>
<name>A0A9W6ESN5_9LACO</name>
<organism evidence="2 3">
    <name type="scientific">Philodulcilactobacillus myokoensis</name>
    <dbReference type="NCBI Taxonomy" id="2929573"/>
    <lineage>
        <taxon>Bacteria</taxon>
        <taxon>Bacillati</taxon>
        <taxon>Bacillota</taxon>
        <taxon>Bacilli</taxon>
        <taxon>Lactobacillales</taxon>
        <taxon>Lactobacillaceae</taxon>
        <taxon>Philodulcilactobacillus</taxon>
    </lineage>
</organism>
<proteinExistence type="predicted"/>
<dbReference type="AlphaFoldDB" id="A0A9W6ESN5"/>
<evidence type="ECO:0000256" key="1">
    <source>
        <dbReference type="SAM" id="Phobius"/>
    </source>
</evidence>
<feature type="transmembrane region" description="Helical" evidence="1">
    <location>
        <begin position="12"/>
        <end position="29"/>
    </location>
</feature>
<dbReference type="EMBL" id="BRPL01000002">
    <property type="protein sequence ID" value="GLB46523.1"/>
    <property type="molecule type" value="Genomic_DNA"/>
</dbReference>
<comment type="caution">
    <text evidence="2">The sequence shown here is derived from an EMBL/GenBank/DDBJ whole genome shotgun (WGS) entry which is preliminary data.</text>
</comment>
<evidence type="ECO:0000313" key="3">
    <source>
        <dbReference type="Proteomes" id="UP001144204"/>
    </source>
</evidence>
<dbReference type="Pfam" id="PF07907">
    <property type="entry name" value="YibE_F"/>
    <property type="match status" value="1"/>
</dbReference>
<keyword evidence="1" id="KW-0472">Membrane</keyword>
<feature type="transmembrane region" description="Helical" evidence="1">
    <location>
        <begin position="291"/>
        <end position="315"/>
    </location>
</feature>
<sequence>MNEVIKKLPIKIIIGALVLGFIAIFGTSHDEFLYQQPIFKVESVHNGNRMKSSDEFHNADYQINQKLNGTIMNGKLKGKHLTINNTFSHSGAMDREYHVHNEAFISYHQHGQSTIKDYKRDVPIVFLVWLSISLLVIFLRMSGVSALLSIIVNSFLFYDSVLINYQTQGDQVLFLFGTLAIIFSAITLWLILGFSRQMLTTLCSTIAGTLVSIVVSLIVFTFTHEHGMYYESMQYVTQLPKPLFLSETLIGSLGAVMDESTDIISSLFALKSERPQISRKQIFLSGRQIGASIMGPLVNVLFFIFMGSTLPLALLFLKNGNSIGYSFSMNMSLGIVQSLISGIGIVAAVPLASLFASLFIKGGAKK</sequence>
<feature type="transmembrane region" description="Helical" evidence="1">
    <location>
        <begin position="122"/>
        <end position="139"/>
    </location>
</feature>
<keyword evidence="1" id="KW-0812">Transmembrane</keyword>
<dbReference type="PANTHER" id="PTHR41771">
    <property type="entry name" value="MEMBRANE PROTEIN-RELATED"/>
    <property type="match status" value="1"/>
</dbReference>